<name>A0A0K2SJ83_LIMPI</name>
<keyword evidence="1" id="KW-0472">Membrane</keyword>
<reference evidence="3" key="1">
    <citation type="submission" date="2015-07" db="EMBL/GenBank/DDBJ databases">
        <title>Complete genome sequence and phylogenetic analysis of Limnochorda pilosa.</title>
        <authorList>
            <person name="Watanabe M."/>
            <person name="Kojima H."/>
            <person name="Fukui M."/>
        </authorList>
    </citation>
    <scope>NUCLEOTIDE SEQUENCE [LARGE SCALE GENOMIC DNA]</scope>
    <source>
        <strain evidence="3">HC45</strain>
    </source>
</reference>
<dbReference type="Proteomes" id="UP000065807">
    <property type="component" value="Chromosome"/>
</dbReference>
<organism evidence="2 3">
    <name type="scientific">Limnochorda pilosa</name>
    <dbReference type="NCBI Taxonomy" id="1555112"/>
    <lineage>
        <taxon>Bacteria</taxon>
        <taxon>Bacillati</taxon>
        <taxon>Bacillota</taxon>
        <taxon>Limnochordia</taxon>
        <taxon>Limnochordales</taxon>
        <taxon>Limnochordaceae</taxon>
        <taxon>Limnochorda</taxon>
    </lineage>
</organism>
<dbReference type="KEGG" id="lpil:LIP_1240"/>
<dbReference type="EMBL" id="AP014924">
    <property type="protein sequence ID" value="BAS27097.1"/>
    <property type="molecule type" value="Genomic_DNA"/>
</dbReference>
<keyword evidence="1" id="KW-0812">Transmembrane</keyword>
<dbReference type="RefSeq" id="WP_144440353.1">
    <property type="nucleotide sequence ID" value="NZ_AP014924.1"/>
</dbReference>
<keyword evidence="1" id="KW-1133">Transmembrane helix</keyword>
<accession>A0A0K2SJ83</accession>
<dbReference type="STRING" id="1555112.LIP_1240"/>
<feature type="transmembrane region" description="Helical" evidence="1">
    <location>
        <begin position="60"/>
        <end position="84"/>
    </location>
</feature>
<feature type="transmembrane region" description="Helical" evidence="1">
    <location>
        <begin position="90"/>
        <end position="111"/>
    </location>
</feature>
<protein>
    <submittedName>
        <fullName evidence="2">Uncharacterized protein</fullName>
    </submittedName>
</protein>
<proteinExistence type="predicted"/>
<evidence type="ECO:0000313" key="3">
    <source>
        <dbReference type="Proteomes" id="UP000065807"/>
    </source>
</evidence>
<gene>
    <name evidence="2" type="ORF">LIP_1240</name>
</gene>
<sequence>MLTRLFHELSGLVTRLLRYAAVILGAGSGTPLCVVCKVVVVVINILRIGDTVAVRIRRRGLTIIVVTIVPTIVAIIVGLVPIIALITVAVVPGILPGTRILLIPGIALAAVV</sequence>
<feature type="transmembrane region" description="Helical" evidence="1">
    <location>
        <begin position="20"/>
        <end position="48"/>
    </location>
</feature>
<keyword evidence="3" id="KW-1185">Reference proteome</keyword>
<evidence type="ECO:0000256" key="1">
    <source>
        <dbReference type="SAM" id="Phobius"/>
    </source>
</evidence>
<reference evidence="3" key="2">
    <citation type="journal article" date="2016" name="Int. J. Syst. Evol. Microbiol.">
        <title>Complete genome sequence and cell structure of Limnochorda pilosa, a Gram-negative spore-former within the phylum Firmicutes.</title>
        <authorList>
            <person name="Watanabe M."/>
            <person name="Kojima H."/>
            <person name="Fukui M."/>
        </authorList>
    </citation>
    <scope>NUCLEOTIDE SEQUENCE [LARGE SCALE GENOMIC DNA]</scope>
    <source>
        <strain evidence="3">HC45</strain>
    </source>
</reference>
<evidence type="ECO:0000313" key="2">
    <source>
        <dbReference type="EMBL" id="BAS27097.1"/>
    </source>
</evidence>
<dbReference type="AlphaFoldDB" id="A0A0K2SJ83"/>